<keyword evidence="1" id="KW-0175">Coiled coil</keyword>
<evidence type="ECO:0000313" key="4">
    <source>
        <dbReference type="Proteomes" id="UP001175147"/>
    </source>
</evidence>
<name>A0ABT8YUA8_9SPIR</name>
<dbReference type="EMBL" id="JAUPBM010000009">
    <property type="protein sequence ID" value="MDO7019448.1"/>
    <property type="molecule type" value="Genomic_DNA"/>
</dbReference>
<evidence type="ECO:0000259" key="2">
    <source>
        <dbReference type="PROSITE" id="PS50828"/>
    </source>
</evidence>
<keyword evidence="4" id="KW-1185">Reference proteome</keyword>
<dbReference type="Pfam" id="PF01713">
    <property type="entry name" value="Smr"/>
    <property type="match status" value="1"/>
</dbReference>
<gene>
    <name evidence="3" type="ORF">Q5M86_01520</name>
</gene>
<evidence type="ECO:0000313" key="3">
    <source>
        <dbReference type="EMBL" id="MDO7019448.1"/>
    </source>
</evidence>
<dbReference type="PROSITE" id="PS50828">
    <property type="entry name" value="SMR"/>
    <property type="match status" value="1"/>
</dbReference>
<accession>A0ABT8YUA8</accession>
<dbReference type="InterPro" id="IPR036063">
    <property type="entry name" value="Smr_dom_sf"/>
</dbReference>
<feature type="coiled-coil region" evidence="1">
    <location>
        <begin position="38"/>
        <end position="65"/>
    </location>
</feature>
<dbReference type="SUPFAM" id="SSF160443">
    <property type="entry name" value="SMR domain-like"/>
    <property type="match status" value="1"/>
</dbReference>
<dbReference type="Gene3D" id="3.30.1370.110">
    <property type="match status" value="1"/>
</dbReference>
<reference evidence="3" key="1">
    <citation type="submission" date="2023-07" db="EMBL/GenBank/DDBJ databases">
        <title>Mucosal microbiota of week-old chicken and adult hens.</title>
        <authorList>
            <person name="Volf J."/>
            <person name="Karasova D."/>
            <person name="Crhanova M."/>
            <person name="Faldynova M."/>
            <person name="Prikrylova H."/>
            <person name="Zeman M."/>
            <person name="Babak V."/>
            <person name="Rajova J."/>
            <person name="Rychlik I."/>
        </authorList>
    </citation>
    <scope>NUCLEOTIDE SEQUENCE</scope>
    <source>
        <strain evidence="3">ET902</strain>
    </source>
</reference>
<sequence>MSKKSEEEDRKLFLFFLEHGYFPDDFDYKKNNEYIKKENIDKKNKEIYKNNNKELEENNFLKEELAYTKEDEEMFLSAIENLDCTNHSKKSIYERKINTKFKPNIKNAVPKERLDLHGLTSDRALIEVKHFIYECKKNKISPILIIHGKGFGSENRIPVLKNLVEYYLATEGKNHIKYFSDAPINLGGSGAKIIYLDI</sequence>
<proteinExistence type="predicted"/>
<dbReference type="PANTHER" id="PTHR35562">
    <property type="entry name" value="DNA ENDONUCLEASE SMRA-RELATED"/>
    <property type="match status" value="1"/>
</dbReference>
<feature type="domain" description="Smr" evidence="2">
    <location>
        <begin position="114"/>
        <end position="197"/>
    </location>
</feature>
<evidence type="ECO:0000256" key="1">
    <source>
        <dbReference type="SAM" id="Coils"/>
    </source>
</evidence>
<dbReference type="RefSeq" id="WP_304384077.1">
    <property type="nucleotide sequence ID" value="NZ_JAUPBL010000001.1"/>
</dbReference>
<comment type="caution">
    <text evidence="3">The sequence shown here is derived from an EMBL/GenBank/DDBJ whole genome shotgun (WGS) entry which is preliminary data.</text>
</comment>
<dbReference type="Proteomes" id="UP001175147">
    <property type="component" value="Unassembled WGS sequence"/>
</dbReference>
<dbReference type="InterPro" id="IPR002625">
    <property type="entry name" value="Smr_dom"/>
</dbReference>
<organism evidence="3 4">
    <name type="scientific">Brachyspira innocens</name>
    <dbReference type="NCBI Taxonomy" id="13264"/>
    <lineage>
        <taxon>Bacteria</taxon>
        <taxon>Pseudomonadati</taxon>
        <taxon>Spirochaetota</taxon>
        <taxon>Spirochaetia</taxon>
        <taxon>Brachyspirales</taxon>
        <taxon>Brachyspiraceae</taxon>
        <taxon>Brachyspira</taxon>
    </lineage>
</organism>
<dbReference type="PANTHER" id="PTHR35562:SF2">
    <property type="entry name" value="DNA ENDONUCLEASE SMRA-RELATED"/>
    <property type="match status" value="1"/>
</dbReference>
<dbReference type="SMART" id="SM00463">
    <property type="entry name" value="SMR"/>
    <property type="match status" value="1"/>
</dbReference>
<protein>
    <submittedName>
        <fullName evidence="3">Smr/MutS family protein</fullName>
    </submittedName>
</protein>